<sequence length="118" mass="12831">MKLVWSILFSIPCNAEDIVDGRLVDIFGHPTTPFTTSLDGKHLRLIGTSDADMFPGAIIGTLSRFKDADFSTPWISSPFSILIPIPKSSTNIAALIDPMRTEVWICIGLSVPTVIATK</sequence>
<evidence type="ECO:0000256" key="8">
    <source>
        <dbReference type="SAM" id="SignalP"/>
    </source>
</evidence>
<dbReference type="KEGG" id="dpx:DAPPUDRAFT_247647"/>
<evidence type="ECO:0000256" key="2">
    <source>
        <dbReference type="ARBA" id="ARBA00022475"/>
    </source>
</evidence>
<keyword evidence="7" id="KW-0325">Glycoprotein</keyword>
<dbReference type="EMBL" id="GL732562">
    <property type="protein sequence ID" value="EFX77498.1"/>
    <property type="molecule type" value="Genomic_DNA"/>
</dbReference>
<keyword evidence="10" id="KW-1185">Reference proteome</keyword>
<dbReference type="PANTHER" id="PTHR42643">
    <property type="entry name" value="IONOTROPIC RECEPTOR 20A-RELATED"/>
    <property type="match status" value="1"/>
</dbReference>
<dbReference type="InterPro" id="IPR052192">
    <property type="entry name" value="Insect_Ionotropic_Sensory_Rcpt"/>
</dbReference>
<keyword evidence="4" id="KW-1133">Transmembrane helix</keyword>
<dbReference type="Proteomes" id="UP000000305">
    <property type="component" value="Unassembled WGS sequence"/>
</dbReference>
<gene>
    <name evidence="9" type="ORF">DAPPUDRAFT_247647</name>
</gene>
<dbReference type="AlphaFoldDB" id="E9GSV8"/>
<dbReference type="InParanoid" id="E9GSV8"/>
<keyword evidence="3" id="KW-0812">Transmembrane</keyword>
<evidence type="ECO:0000256" key="6">
    <source>
        <dbReference type="ARBA" id="ARBA00023170"/>
    </source>
</evidence>
<keyword evidence="2" id="KW-1003">Cell membrane</keyword>
<organism evidence="9 10">
    <name type="scientific">Daphnia pulex</name>
    <name type="common">Water flea</name>
    <dbReference type="NCBI Taxonomy" id="6669"/>
    <lineage>
        <taxon>Eukaryota</taxon>
        <taxon>Metazoa</taxon>
        <taxon>Ecdysozoa</taxon>
        <taxon>Arthropoda</taxon>
        <taxon>Crustacea</taxon>
        <taxon>Branchiopoda</taxon>
        <taxon>Diplostraca</taxon>
        <taxon>Cladocera</taxon>
        <taxon>Anomopoda</taxon>
        <taxon>Daphniidae</taxon>
        <taxon>Daphnia</taxon>
    </lineage>
</organism>
<feature type="signal peptide" evidence="8">
    <location>
        <begin position="1"/>
        <end position="15"/>
    </location>
</feature>
<dbReference type="HOGENOM" id="CLU_2075511_0_0_1"/>
<comment type="subcellular location">
    <subcellularLocation>
        <location evidence="1">Cell membrane</location>
        <topology evidence="1">Multi-pass membrane protein</topology>
    </subcellularLocation>
</comment>
<evidence type="ECO:0000256" key="1">
    <source>
        <dbReference type="ARBA" id="ARBA00004651"/>
    </source>
</evidence>
<dbReference type="PANTHER" id="PTHR42643:SF24">
    <property type="entry name" value="IONOTROPIC RECEPTOR 60A"/>
    <property type="match status" value="1"/>
</dbReference>
<name>E9GSV8_DAPPU</name>
<dbReference type="GO" id="GO:0005886">
    <property type="term" value="C:plasma membrane"/>
    <property type="evidence" value="ECO:0007669"/>
    <property type="project" value="UniProtKB-SubCell"/>
</dbReference>
<evidence type="ECO:0000256" key="7">
    <source>
        <dbReference type="ARBA" id="ARBA00023180"/>
    </source>
</evidence>
<evidence type="ECO:0000256" key="5">
    <source>
        <dbReference type="ARBA" id="ARBA00023136"/>
    </source>
</evidence>
<protein>
    <submittedName>
        <fullName evidence="9">Uncharacterized protein</fullName>
    </submittedName>
</protein>
<keyword evidence="8" id="KW-0732">Signal</keyword>
<evidence type="ECO:0000256" key="3">
    <source>
        <dbReference type="ARBA" id="ARBA00022692"/>
    </source>
</evidence>
<keyword evidence="5" id="KW-0472">Membrane</keyword>
<keyword evidence="6" id="KW-0675">Receptor</keyword>
<evidence type="ECO:0000313" key="10">
    <source>
        <dbReference type="Proteomes" id="UP000000305"/>
    </source>
</evidence>
<accession>E9GSV8</accession>
<evidence type="ECO:0000313" key="9">
    <source>
        <dbReference type="EMBL" id="EFX77498.1"/>
    </source>
</evidence>
<evidence type="ECO:0000256" key="4">
    <source>
        <dbReference type="ARBA" id="ARBA00022989"/>
    </source>
</evidence>
<feature type="chain" id="PRO_5012249039" evidence="8">
    <location>
        <begin position="16"/>
        <end position="118"/>
    </location>
</feature>
<reference evidence="9 10" key="1">
    <citation type="journal article" date="2011" name="Science">
        <title>The ecoresponsive genome of Daphnia pulex.</title>
        <authorList>
            <person name="Colbourne J.K."/>
            <person name="Pfrender M.E."/>
            <person name="Gilbert D."/>
            <person name="Thomas W.K."/>
            <person name="Tucker A."/>
            <person name="Oakley T.H."/>
            <person name="Tokishita S."/>
            <person name="Aerts A."/>
            <person name="Arnold G.J."/>
            <person name="Basu M.K."/>
            <person name="Bauer D.J."/>
            <person name="Caceres C.E."/>
            <person name="Carmel L."/>
            <person name="Casola C."/>
            <person name="Choi J.H."/>
            <person name="Detter J.C."/>
            <person name="Dong Q."/>
            <person name="Dusheyko S."/>
            <person name="Eads B.D."/>
            <person name="Frohlich T."/>
            <person name="Geiler-Samerotte K.A."/>
            <person name="Gerlach D."/>
            <person name="Hatcher P."/>
            <person name="Jogdeo S."/>
            <person name="Krijgsveld J."/>
            <person name="Kriventseva E.V."/>
            <person name="Kultz D."/>
            <person name="Laforsch C."/>
            <person name="Lindquist E."/>
            <person name="Lopez J."/>
            <person name="Manak J.R."/>
            <person name="Muller J."/>
            <person name="Pangilinan J."/>
            <person name="Patwardhan R.P."/>
            <person name="Pitluck S."/>
            <person name="Pritham E.J."/>
            <person name="Rechtsteiner A."/>
            <person name="Rho M."/>
            <person name="Rogozin I.B."/>
            <person name="Sakarya O."/>
            <person name="Salamov A."/>
            <person name="Schaack S."/>
            <person name="Shapiro H."/>
            <person name="Shiga Y."/>
            <person name="Skalitzky C."/>
            <person name="Smith Z."/>
            <person name="Souvorov A."/>
            <person name="Sung W."/>
            <person name="Tang Z."/>
            <person name="Tsuchiya D."/>
            <person name="Tu H."/>
            <person name="Vos H."/>
            <person name="Wang M."/>
            <person name="Wolf Y.I."/>
            <person name="Yamagata H."/>
            <person name="Yamada T."/>
            <person name="Ye Y."/>
            <person name="Shaw J.R."/>
            <person name="Andrews J."/>
            <person name="Crease T.J."/>
            <person name="Tang H."/>
            <person name="Lucas S.M."/>
            <person name="Robertson H.M."/>
            <person name="Bork P."/>
            <person name="Koonin E.V."/>
            <person name="Zdobnov E.M."/>
            <person name="Grigoriev I.V."/>
            <person name="Lynch M."/>
            <person name="Boore J.L."/>
        </authorList>
    </citation>
    <scope>NUCLEOTIDE SEQUENCE [LARGE SCALE GENOMIC DNA]</scope>
</reference>
<dbReference type="SUPFAM" id="SSF53850">
    <property type="entry name" value="Periplasmic binding protein-like II"/>
    <property type="match status" value="1"/>
</dbReference>
<proteinExistence type="predicted"/>